<dbReference type="CDD" id="cd03499">
    <property type="entry name" value="SQR_TypeC_SdhC"/>
    <property type="match status" value="1"/>
</dbReference>
<keyword evidence="9 17" id="KW-0812">Transmembrane</keyword>
<dbReference type="GO" id="GO:0005743">
    <property type="term" value="C:mitochondrial inner membrane"/>
    <property type="evidence" value="ECO:0007669"/>
    <property type="project" value="UniProtKB-SubCell"/>
</dbReference>
<dbReference type="InterPro" id="IPR014314">
    <property type="entry name" value="Succ_DH_cytb556"/>
</dbReference>
<feature type="transmembrane region" description="Helical" evidence="17">
    <location>
        <begin position="154"/>
        <end position="173"/>
    </location>
</feature>
<dbReference type="GO" id="GO:0006099">
    <property type="term" value="P:tricarboxylic acid cycle"/>
    <property type="evidence" value="ECO:0007669"/>
    <property type="project" value="UniProtKB-KW"/>
</dbReference>
<dbReference type="GO" id="GO:0046872">
    <property type="term" value="F:metal ion binding"/>
    <property type="evidence" value="ECO:0007669"/>
    <property type="project" value="UniProtKB-KW"/>
</dbReference>
<dbReference type="GO" id="GO:0045273">
    <property type="term" value="C:respiratory chain complex II (succinate dehydrogenase)"/>
    <property type="evidence" value="ECO:0007669"/>
    <property type="project" value="UniProtKB-ARBA"/>
</dbReference>
<keyword evidence="15 17" id="KW-0472">Membrane</keyword>
<evidence type="ECO:0000256" key="6">
    <source>
        <dbReference type="ARBA" id="ARBA00022448"/>
    </source>
</evidence>
<evidence type="ECO:0000313" key="18">
    <source>
        <dbReference type="EMBL" id="AKI85077.1"/>
    </source>
</evidence>
<keyword evidence="13" id="KW-0408">Iron</keyword>
<evidence type="ECO:0000256" key="3">
    <source>
        <dbReference type="ARBA" id="ARBA00004434"/>
    </source>
</evidence>
<dbReference type="GO" id="GO:0006121">
    <property type="term" value="P:mitochondrial electron transport, succinate to ubiquinone"/>
    <property type="evidence" value="ECO:0007669"/>
    <property type="project" value="TreeGrafter"/>
</dbReference>
<evidence type="ECO:0000256" key="16">
    <source>
        <dbReference type="SAM" id="MobiDB-lite"/>
    </source>
</evidence>
<feature type="transmembrane region" description="Helical" evidence="17">
    <location>
        <begin position="193"/>
        <end position="214"/>
    </location>
</feature>
<dbReference type="GO" id="GO:0009055">
    <property type="term" value="F:electron transfer activity"/>
    <property type="evidence" value="ECO:0007669"/>
    <property type="project" value="InterPro"/>
</dbReference>
<evidence type="ECO:0000256" key="5">
    <source>
        <dbReference type="ARBA" id="ARBA00011313"/>
    </source>
</evidence>
<gene>
    <name evidence="18" type="primary">sdh3</name>
</gene>
<reference evidence="18" key="1">
    <citation type="submission" date="2015-03" db="EMBL/GenBank/DDBJ databases">
        <title>Dynamic evolution of Geranium mitochondrial genomes through multiple horizontal and intracellular gene transfers.</title>
        <authorList>
            <person name="Park S."/>
            <person name="Grewe F."/>
            <person name="Zhu A."/>
            <person name="Ruhlman T.A."/>
            <person name="Sabir J."/>
            <person name="Mower J.P."/>
            <person name="Jansen R.K."/>
        </authorList>
    </citation>
    <scope>NUCLEOTIDE SEQUENCE</scope>
</reference>
<feature type="compositionally biased region" description="Low complexity" evidence="16">
    <location>
        <begin position="32"/>
        <end position="48"/>
    </location>
</feature>
<keyword evidence="11" id="KW-0809">Transit peptide</keyword>
<organism evidence="18">
    <name type="scientific">California macrophylla</name>
    <dbReference type="NCBI Taxonomy" id="337344"/>
    <lineage>
        <taxon>Eukaryota</taxon>
        <taxon>Viridiplantae</taxon>
        <taxon>Streptophyta</taxon>
        <taxon>Embryophyta</taxon>
        <taxon>Tracheophyta</taxon>
        <taxon>Spermatophyta</taxon>
        <taxon>Magnoliopsida</taxon>
        <taxon>eudicotyledons</taxon>
        <taxon>Gunneridae</taxon>
        <taxon>Pentapetalae</taxon>
        <taxon>rosids</taxon>
        <taxon>malvids</taxon>
        <taxon>Geraniales</taxon>
        <taxon>Geraniaceae</taxon>
        <taxon>California</taxon>
    </lineage>
</organism>
<dbReference type="InterPro" id="IPR000701">
    <property type="entry name" value="SuccDH_FuR_B_TM-su"/>
</dbReference>
<evidence type="ECO:0000256" key="12">
    <source>
        <dbReference type="ARBA" id="ARBA00022989"/>
    </source>
</evidence>
<evidence type="ECO:0000256" key="8">
    <source>
        <dbReference type="ARBA" id="ARBA00022617"/>
    </source>
</evidence>
<dbReference type="EMBL" id="KP963193">
    <property type="protein sequence ID" value="AKI85077.1"/>
    <property type="molecule type" value="mRNA"/>
</dbReference>
<dbReference type="PANTHER" id="PTHR10978">
    <property type="entry name" value="SUCCINATE DEHYDROGENASE CYTOCHROME B560 SUBUNIT"/>
    <property type="match status" value="1"/>
</dbReference>
<sequence length="223" mass="24338">MLRIARKKLSSLPSTSLRASSAFTAQGGVPGSGSRSNESSMSISSADPICSSSRLPDLIRGYLSGEVTKLVHGVSLRDLQEDLAKVKNPENLVNGVFSHLGSIYSPKGLAPYQHLSLRHYASPAAEQNSTPHAFRPLSPHLPVYQPQLNSTLSIFNRISGMYLTGVALAFYLLTMKMGSVCLTYEGFYKTLFYSSKLIPVTLEISALALAYHLYASIRHMKKL</sequence>
<comment type="subcellular location">
    <subcellularLocation>
        <location evidence="3">Mitochondrion inner membrane</location>
        <topology evidence="3">Single-pass membrane protein</topology>
    </subcellularLocation>
</comment>
<keyword evidence="14 18" id="KW-0496">Mitochondrion</keyword>
<evidence type="ECO:0000256" key="9">
    <source>
        <dbReference type="ARBA" id="ARBA00022692"/>
    </source>
</evidence>
<keyword evidence="6" id="KW-0813">Transport</keyword>
<dbReference type="AlphaFoldDB" id="A0A0G2YF89"/>
<keyword evidence="10" id="KW-0479">Metal-binding</keyword>
<evidence type="ECO:0000256" key="14">
    <source>
        <dbReference type="ARBA" id="ARBA00023128"/>
    </source>
</evidence>
<feature type="region of interest" description="Disordered" evidence="16">
    <location>
        <begin position="23"/>
        <end position="48"/>
    </location>
</feature>
<name>A0A0G2YF89_9ROSI</name>
<protein>
    <submittedName>
        <fullName evidence="18">Succinate dehydrogenase subunit 3</fullName>
    </submittedName>
</protein>
<evidence type="ECO:0000256" key="7">
    <source>
        <dbReference type="ARBA" id="ARBA00022532"/>
    </source>
</evidence>
<keyword evidence="8" id="KW-0349">Heme</keyword>
<dbReference type="SUPFAM" id="SSF81343">
    <property type="entry name" value="Fumarate reductase respiratory complex transmembrane subunits"/>
    <property type="match status" value="1"/>
</dbReference>
<evidence type="ECO:0000256" key="13">
    <source>
        <dbReference type="ARBA" id="ARBA00023004"/>
    </source>
</evidence>
<dbReference type="Gene3D" id="1.20.1300.10">
    <property type="entry name" value="Fumarate reductase/succinate dehydrogenase, transmembrane subunit"/>
    <property type="match status" value="1"/>
</dbReference>
<evidence type="ECO:0000256" key="2">
    <source>
        <dbReference type="ARBA" id="ARBA00004050"/>
    </source>
</evidence>
<evidence type="ECO:0000256" key="10">
    <source>
        <dbReference type="ARBA" id="ARBA00022723"/>
    </source>
</evidence>
<keyword evidence="12 17" id="KW-1133">Transmembrane helix</keyword>
<evidence type="ECO:0000256" key="17">
    <source>
        <dbReference type="SAM" id="Phobius"/>
    </source>
</evidence>
<dbReference type="Pfam" id="PF01127">
    <property type="entry name" value="Sdh_cyt"/>
    <property type="match status" value="1"/>
</dbReference>
<accession>A0A0G2YF89</accession>
<dbReference type="FunFam" id="1.20.1300.10:FF:000014">
    <property type="entry name" value="Succinate dehydrogenase subunit 3-1, mitochondrial"/>
    <property type="match status" value="1"/>
</dbReference>
<evidence type="ECO:0000256" key="1">
    <source>
        <dbReference type="ARBA" id="ARBA00001971"/>
    </source>
</evidence>
<comment type="function">
    <text evidence="2">Membrane-anchoring subunit of succinate dehydrogenase (SDH).</text>
</comment>
<comment type="pathway">
    <text evidence="4">Carbohydrate metabolism; tricarboxylic acid cycle.</text>
</comment>
<dbReference type="InterPro" id="IPR034804">
    <property type="entry name" value="SQR/QFR_C/D"/>
</dbReference>
<evidence type="ECO:0000256" key="11">
    <source>
        <dbReference type="ARBA" id="ARBA00022946"/>
    </source>
</evidence>
<comment type="cofactor">
    <cofactor evidence="1">
        <name>heme</name>
        <dbReference type="ChEBI" id="CHEBI:30413"/>
    </cofactor>
</comment>
<dbReference type="PANTHER" id="PTHR10978:SF5">
    <property type="entry name" value="SUCCINATE DEHYDROGENASE CYTOCHROME B560 SUBUNIT, MITOCHONDRIAL"/>
    <property type="match status" value="1"/>
</dbReference>
<keyword evidence="7" id="KW-0816">Tricarboxylic acid cycle</keyword>
<evidence type="ECO:0000256" key="15">
    <source>
        <dbReference type="ARBA" id="ARBA00023136"/>
    </source>
</evidence>
<comment type="subunit">
    <text evidence="5">Component of complex II composed of eight subunits in plants: four classical SDH subunits SDH1, SDH2, SDH3 and SDH4 (a flavoprotein (FP), an iron-sulfur protein (IP), and a cytochrome b composed of a large and a small subunit.), as well as four subunits unknown in mitochondria from bacteria and heterotrophic eukaryotes.</text>
</comment>
<proteinExistence type="evidence at transcript level"/>
<evidence type="ECO:0000256" key="4">
    <source>
        <dbReference type="ARBA" id="ARBA00005163"/>
    </source>
</evidence>
<geneLocation type="mitochondrion" evidence="18"/>